<reference evidence="2" key="1">
    <citation type="journal article" date="2014" name="Int. J. Syst. Evol. Microbiol.">
        <title>Complete genome sequence of Corynebacterium casei LMG S-19264T (=DSM 44701T), isolated from a smear-ripened cheese.</title>
        <authorList>
            <consortium name="US DOE Joint Genome Institute (JGI-PGF)"/>
            <person name="Walter F."/>
            <person name="Albersmeier A."/>
            <person name="Kalinowski J."/>
            <person name="Ruckert C."/>
        </authorList>
    </citation>
    <scope>NUCLEOTIDE SEQUENCE</scope>
    <source>
        <strain evidence="2">JCM 3313</strain>
    </source>
</reference>
<feature type="compositionally biased region" description="Polar residues" evidence="1">
    <location>
        <begin position="234"/>
        <end position="245"/>
    </location>
</feature>
<feature type="region of interest" description="Disordered" evidence="1">
    <location>
        <begin position="173"/>
        <end position="439"/>
    </location>
</feature>
<keyword evidence="3" id="KW-1185">Reference proteome</keyword>
<proteinExistence type="predicted"/>
<dbReference type="Proteomes" id="UP000639606">
    <property type="component" value="Unassembled WGS sequence"/>
</dbReference>
<feature type="compositionally biased region" description="Basic and acidic residues" evidence="1">
    <location>
        <begin position="407"/>
        <end position="420"/>
    </location>
</feature>
<dbReference type="Gene3D" id="1.20.1260.20">
    <property type="entry name" value="PPE superfamily"/>
    <property type="match status" value="1"/>
</dbReference>
<evidence type="ECO:0000256" key="1">
    <source>
        <dbReference type="SAM" id="MobiDB-lite"/>
    </source>
</evidence>
<evidence type="ECO:0000313" key="2">
    <source>
        <dbReference type="EMBL" id="GGP44987.1"/>
    </source>
</evidence>
<gene>
    <name evidence="2" type="ORF">GCM10010185_15970</name>
</gene>
<accession>A0A918EC09</accession>
<organism evidence="2 3">
    <name type="scientific">Saccharothrix coeruleofusca</name>
    <dbReference type="NCBI Taxonomy" id="33919"/>
    <lineage>
        <taxon>Bacteria</taxon>
        <taxon>Bacillati</taxon>
        <taxon>Actinomycetota</taxon>
        <taxon>Actinomycetes</taxon>
        <taxon>Pseudonocardiales</taxon>
        <taxon>Pseudonocardiaceae</taxon>
        <taxon>Saccharothrix</taxon>
    </lineage>
</organism>
<feature type="compositionally biased region" description="Low complexity" evidence="1">
    <location>
        <begin position="312"/>
        <end position="323"/>
    </location>
</feature>
<feature type="compositionally biased region" description="Low complexity" evidence="1">
    <location>
        <begin position="266"/>
        <end position="276"/>
    </location>
</feature>
<feature type="compositionally biased region" description="Gly residues" evidence="1">
    <location>
        <begin position="324"/>
        <end position="345"/>
    </location>
</feature>
<dbReference type="AlphaFoldDB" id="A0A918EC09"/>
<name>A0A918EC09_9PSEU</name>
<protein>
    <recommendedName>
        <fullName evidence="4">PPE family protein</fullName>
    </recommendedName>
</protein>
<reference evidence="2" key="2">
    <citation type="submission" date="2020-09" db="EMBL/GenBank/DDBJ databases">
        <authorList>
            <person name="Sun Q."/>
            <person name="Ohkuma M."/>
        </authorList>
    </citation>
    <scope>NUCLEOTIDE SEQUENCE</scope>
    <source>
        <strain evidence="2">JCM 3313</strain>
    </source>
</reference>
<dbReference type="RefSeq" id="WP_189222478.1">
    <property type="nucleotide sequence ID" value="NZ_BMRG01000002.1"/>
</dbReference>
<feature type="compositionally biased region" description="Polar residues" evidence="1">
    <location>
        <begin position="173"/>
        <end position="190"/>
    </location>
</feature>
<evidence type="ECO:0000313" key="3">
    <source>
        <dbReference type="Proteomes" id="UP000639606"/>
    </source>
</evidence>
<dbReference type="InterPro" id="IPR038332">
    <property type="entry name" value="PPE_sf"/>
</dbReference>
<feature type="compositionally biased region" description="Pro residues" evidence="1">
    <location>
        <begin position="249"/>
        <end position="265"/>
    </location>
</feature>
<sequence length="439" mass="43032">MPDPNGNDIDMDLTLFLHGPLGAAMCAKKVYGWFHEGRGPAQTTDTAHETWTEVSAIQSEISDLVSKAVRDSGATWGGSAGDAMRGSTSPLASWADAAGASAAGGSATVAEVSEAFRITQNSVQRPVDVPDKPWYNGVVPWDTDYDEAVERSSAVDEANMRALNAYAERVNSSMSSMPKFESPNSSTATVAETPPPQVEQVDRYEGHTDRTGTSGVGTTSYPLGSTSGTTSPSWNAPTPAGQNPTLPGGNPPPAGGNPPGAPLPAVPLAGVPLPGGRPWSGGGPNARPGVPGPGGRSGVPVPRPGGAPGVRPPGAAGGPAAPGLGRGGVGGLGGGGPHGVGGLGGAPRLPGGFGPMAPGAGSGVLGEQGRGFGPTGGATAGGVGGRGPGGAGAMGGMAGGAGTGRGEGADDLEHKTKYVEPNDEAFGDGRMVAPPVIGE</sequence>
<comment type="caution">
    <text evidence="2">The sequence shown here is derived from an EMBL/GenBank/DDBJ whole genome shotgun (WGS) entry which is preliminary data.</text>
</comment>
<dbReference type="EMBL" id="BMRG01000002">
    <property type="protein sequence ID" value="GGP44987.1"/>
    <property type="molecule type" value="Genomic_DNA"/>
</dbReference>
<evidence type="ECO:0008006" key="4">
    <source>
        <dbReference type="Google" id="ProtNLM"/>
    </source>
</evidence>
<feature type="compositionally biased region" description="Basic and acidic residues" evidence="1">
    <location>
        <begin position="200"/>
        <end position="210"/>
    </location>
</feature>
<feature type="compositionally biased region" description="Low complexity" evidence="1">
    <location>
        <begin position="346"/>
        <end position="359"/>
    </location>
</feature>
<feature type="compositionally biased region" description="Low complexity" evidence="1">
    <location>
        <begin position="217"/>
        <end position="233"/>
    </location>
</feature>
<feature type="compositionally biased region" description="Gly residues" evidence="1">
    <location>
        <begin position="360"/>
        <end position="406"/>
    </location>
</feature>